<name>A0A6S7FKL6_PARCT</name>
<reference evidence="1" key="1">
    <citation type="submission" date="2020-04" db="EMBL/GenBank/DDBJ databases">
        <authorList>
            <person name="Alioto T."/>
            <person name="Alioto T."/>
            <person name="Gomez Garrido J."/>
        </authorList>
    </citation>
    <scope>NUCLEOTIDE SEQUENCE</scope>
    <source>
        <strain evidence="1">A484AB</strain>
    </source>
</reference>
<accession>A0A6S7FKL6</accession>
<gene>
    <name evidence="1" type="ORF">PACLA_8A073562</name>
</gene>
<dbReference type="EMBL" id="CACRXK020000279">
    <property type="protein sequence ID" value="CAB3980314.1"/>
    <property type="molecule type" value="Genomic_DNA"/>
</dbReference>
<dbReference type="AlphaFoldDB" id="A0A6S7FKL6"/>
<keyword evidence="2" id="KW-1185">Reference proteome</keyword>
<evidence type="ECO:0000313" key="1">
    <source>
        <dbReference type="EMBL" id="CAB3980314.1"/>
    </source>
</evidence>
<evidence type="ECO:0000313" key="2">
    <source>
        <dbReference type="Proteomes" id="UP001152795"/>
    </source>
</evidence>
<dbReference type="Proteomes" id="UP001152795">
    <property type="component" value="Unassembled WGS sequence"/>
</dbReference>
<protein>
    <submittedName>
        <fullName evidence="1">Uncharacterized protein</fullName>
    </submittedName>
</protein>
<comment type="caution">
    <text evidence="1">The sequence shown here is derived from an EMBL/GenBank/DDBJ whole genome shotgun (WGS) entry which is preliminary data.</text>
</comment>
<proteinExistence type="predicted"/>
<organism evidence="1 2">
    <name type="scientific">Paramuricea clavata</name>
    <name type="common">Red gorgonian</name>
    <name type="synonym">Violescent sea-whip</name>
    <dbReference type="NCBI Taxonomy" id="317549"/>
    <lineage>
        <taxon>Eukaryota</taxon>
        <taxon>Metazoa</taxon>
        <taxon>Cnidaria</taxon>
        <taxon>Anthozoa</taxon>
        <taxon>Octocorallia</taxon>
        <taxon>Malacalcyonacea</taxon>
        <taxon>Plexauridae</taxon>
        <taxon>Paramuricea</taxon>
    </lineage>
</organism>
<sequence length="320" mass="36318">MFPIVPRSKAPGVDLCGDDYYGHHYIIRSDAGVYMRSDNLNKVSNIEVFDIHYSCKGGDHYLANNGYFYIINGTNYRRVTNMTTDADSTVYALHPNCQGGDHYLSMCGKFYIIYKDRGIYRRTTNMNKDENAVEYHLHPSCRDGLYYWGNMNNNLDRVDNSFAMGVVKFLPGGLATTNGPAFGEWELLKSFENTSHVTVDWSKQVSHQRGAKREKLSSIEHDWNFKVTASYSSGKLAANFAKFQISLEASYGGKYVNTTKESWDDVTTVTEKVSVSVPPDQQVCFWQYKVGLGDEDILFCPKMKMTHSKDPPTEIPLKTV</sequence>
<dbReference type="OrthoDB" id="9409434at2759"/>